<evidence type="ECO:0000259" key="2">
    <source>
        <dbReference type="PROSITE" id="PS50943"/>
    </source>
</evidence>
<dbReference type="SMART" id="SM00530">
    <property type="entry name" value="HTH_XRE"/>
    <property type="match status" value="1"/>
</dbReference>
<dbReference type="CDD" id="cd00093">
    <property type="entry name" value="HTH_XRE"/>
    <property type="match status" value="1"/>
</dbReference>
<name>A0A1N7LLD2_9PROT</name>
<dbReference type="Pfam" id="PF01381">
    <property type="entry name" value="HTH_3"/>
    <property type="match status" value="1"/>
</dbReference>
<dbReference type="Proteomes" id="UP000185678">
    <property type="component" value="Unassembled WGS sequence"/>
</dbReference>
<dbReference type="InterPro" id="IPR010982">
    <property type="entry name" value="Lambda_DNA-bd_dom_sf"/>
</dbReference>
<feature type="region of interest" description="Disordered" evidence="1">
    <location>
        <begin position="68"/>
        <end position="97"/>
    </location>
</feature>
<accession>A0A1N7LLD2</accession>
<dbReference type="RefSeq" id="WP_245821385.1">
    <property type="nucleotide sequence ID" value="NZ_FTOA01000003.1"/>
</dbReference>
<dbReference type="InterPro" id="IPR001387">
    <property type="entry name" value="Cro/C1-type_HTH"/>
</dbReference>
<feature type="domain" description="HTH cro/C1-type" evidence="2">
    <location>
        <begin position="10"/>
        <end position="43"/>
    </location>
</feature>
<proteinExistence type="predicted"/>
<protein>
    <submittedName>
        <fullName evidence="3">Helix-turn-helix</fullName>
    </submittedName>
</protein>
<gene>
    <name evidence="3" type="ORF">SAMN05421779_103400</name>
</gene>
<dbReference type="GO" id="GO:0003677">
    <property type="term" value="F:DNA binding"/>
    <property type="evidence" value="ECO:0007669"/>
    <property type="project" value="InterPro"/>
</dbReference>
<organism evidence="3 4">
    <name type="scientific">Insolitispirillum peregrinum</name>
    <dbReference type="NCBI Taxonomy" id="80876"/>
    <lineage>
        <taxon>Bacteria</taxon>
        <taxon>Pseudomonadati</taxon>
        <taxon>Pseudomonadota</taxon>
        <taxon>Alphaproteobacteria</taxon>
        <taxon>Rhodospirillales</taxon>
        <taxon>Novispirillaceae</taxon>
        <taxon>Insolitispirillum</taxon>
    </lineage>
</organism>
<dbReference type="AlphaFoldDB" id="A0A1N7LLD2"/>
<reference evidence="3 4" key="1">
    <citation type="submission" date="2017-01" db="EMBL/GenBank/DDBJ databases">
        <authorList>
            <person name="Mah S.A."/>
            <person name="Swanson W.J."/>
            <person name="Moy G.W."/>
            <person name="Vacquier V.D."/>
        </authorList>
    </citation>
    <scope>NUCLEOTIDE SEQUENCE [LARGE SCALE GENOMIC DNA]</scope>
    <source>
        <strain evidence="3 4">DSM 11589</strain>
    </source>
</reference>
<evidence type="ECO:0000313" key="3">
    <source>
        <dbReference type="EMBL" id="SIS74604.1"/>
    </source>
</evidence>
<feature type="compositionally biased region" description="Basic and acidic residues" evidence="1">
    <location>
        <begin position="84"/>
        <end position="97"/>
    </location>
</feature>
<keyword evidence="4" id="KW-1185">Reference proteome</keyword>
<dbReference type="PROSITE" id="PS50943">
    <property type="entry name" value="HTH_CROC1"/>
    <property type="match status" value="1"/>
</dbReference>
<evidence type="ECO:0000313" key="4">
    <source>
        <dbReference type="Proteomes" id="UP000185678"/>
    </source>
</evidence>
<sequence>MGGIMTHKDFRQWRKSLKLSQKDAAEALGLKRRVVQYYEKGERDGEKIEIPKTVRLACYALAQGISDYFGTDRPPQLAPLPTSDADKPKEKSKEVND</sequence>
<dbReference type="STRING" id="80876.SAMN05421779_103400"/>
<dbReference type="SUPFAM" id="SSF47413">
    <property type="entry name" value="lambda repressor-like DNA-binding domains"/>
    <property type="match status" value="1"/>
</dbReference>
<evidence type="ECO:0000256" key="1">
    <source>
        <dbReference type="SAM" id="MobiDB-lite"/>
    </source>
</evidence>
<dbReference type="Gene3D" id="1.10.260.40">
    <property type="entry name" value="lambda repressor-like DNA-binding domains"/>
    <property type="match status" value="1"/>
</dbReference>
<dbReference type="EMBL" id="FTOA01000003">
    <property type="protein sequence ID" value="SIS74604.1"/>
    <property type="molecule type" value="Genomic_DNA"/>
</dbReference>